<dbReference type="PANTHER" id="PTHR11571">
    <property type="entry name" value="GLUTATHIONE S-TRANSFERASE"/>
    <property type="match status" value="1"/>
</dbReference>
<organism evidence="11 12">
    <name type="scientific">Paramecium sonneborni</name>
    <dbReference type="NCBI Taxonomy" id="65129"/>
    <lineage>
        <taxon>Eukaryota</taxon>
        <taxon>Sar</taxon>
        <taxon>Alveolata</taxon>
        <taxon>Ciliophora</taxon>
        <taxon>Intramacronucleata</taxon>
        <taxon>Oligohymenophorea</taxon>
        <taxon>Peniculida</taxon>
        <taxon>Parameciidae</taxon>
        <taxon>Paramecium</taxon>
    </lineage>
</organism>
<comment type="subunit">
    <text evidence="4">Homodimer.</text>
</comment>
<dbReference type="PROSITE" id="PS50405">
    <property type="entry name" value="GST_CTER"/>
    <property type="match status" value="1"/>
</dbReference>
<reference evidence="11" key="1">
    <citation type="submission" date="2021-01" db="EMBL/GenBank/DDBJ databases">
        <authorList>
            <consortium name="Genoscope - CEA"/>
            <person name="William W."/>
        </authorList>
    </citation>
    <scope>NUCLEOTIDE SEQUENCE</scope>
</reference>
<dbReference type="InterPro" id="IPR004046">
    <property type="entry name" value="GST_C"/>
</dbReference>
<dbReference type="InterPro" id="IPR050213">
    <property type="entry name" value="GST_superfamily"/>
</dbReference>
<evidence type="ECO:0000256" key="3">
    <source>
        <dbReference type="ARBA" id="ARBA00007297"/>
    </source>
</evidence>
<evidence type="ECO:0000256" key="8">
    <source>
        <dbReference type="ARBA" id="ARBA00047960"/>
    </source>
</evidence>
<dbReference type="Pfam" id="PF14497">
    <property type="entry name" value="GST_C_3"/>
    <property type="match status" value="1"/>
</dbReference>
<dbReference type="EMBL" id="CAJJDN010000147">
    <property type="protein sequence ID" value="CAD8123850.1"/>
    <property type="molecule type" value="Genomic_DNA"/>
</dbReference>
<dbReference type="PANTHER" id="PTHR11571:SF222">
    <property type="entry name" value="GLUTATHIONE TRANSFERASE"/>
    <property type="match status" value="1"/>
</dbReference>
<evidence type="ECO:0000256" key="5">
    <source>
        <dbReference type="ARBA" id="ARBA00012452"/>
    </source>
</evidence>
<evidence type="ECO:0000313" key="11">
    <source>
        <dbReference type="EMBL" id="CAD8123850.1"/>
    </source>
</evidence>
<feature type="domain" description="GST N-terminal" evidence="9">
    <location>
        <begin position="30"/>
        <end position="114"/>
    </location>
</feature>
<evidence type="ECO:0000256" key="2">
    <source>
        <dbReference type="ARBA" id="ARBA00005861"/>
    </source>
</evidence>
<comment type="catalytic activity">
    <reaction evidence="8">
        <text>RX + glutathione = an S-substituted glutathione + a halide anion + H(+)</text>
        <dbReference type="Rhea" id="RHEA:16437"/>
        <dbReference type="ChEBI" id="CHEBI:15378"/>
        <dbReference type="ChEBI" id="CHEBI:16042"/>
        <dbReference type="ChEBI" id="CHEBI:17792"/>
        <dbReference type="ChEBI" id="CHEBI:57925"/>
        <dbReference type="ChEBI" id="CHEBI:90779"/>
        <dbReference type="EC" id="2.5.1.18"/>
    </reaction>
</comment>
<dbReference type="GO" id="GO:0004364">
    <property type="term" value="F:glutathione transferase activity"/>
    <property type="evidence" value="ECO:0007669"/>
    <property type="project" value="UniProtKB-EC"/>
</dbReference>
<dbReference type="InterPro" id="IPR004045">
    <property type="entry name" value="Glutathione_S-Trfase_N"/>
</dbReference>
<gene>
    <name evidence="11" type="ORF">PSON_ATCC_30995.1.T1470126</name>
</gene>
<dbReference type="InterPro" id="IPR010987">
    <property type="entry name" value="Glutathione-S-Trfase_C-like"/>
</dbReference>
<dbReference type="GO" id="GO:0006749">
    <property type="term" value="P:glutathione metabolic process"/>
    <property type="evidence" value="ECO:0007669"/>
    <property type="project" value="TreeGrafter"/>
</dbReference>
<comment type="similarity">
    <text evidence="2">Belongs to the GST superfamily. Mu family.</text>
</comment>
<evidence type="ECO:0000259" key="9">
    <source>
        <dbReference type="PROSITE" id="PS50404"/>
    </source>
</evidence>
<keyword evidence="6" id="KW-0808">Transferase</keyword>
<dbReference type="Proteomes" id="UP000692954">
    <property type="component" value="Unassembled WGS sequence"/>
</dbReference>
<sequence>MFFYFVEFYKVQQQIESNHISLFNNQFMQDQLEFGYWNIRGIAQPLRYLLEYVELPYTQKNYNITESEWFDSLAKPPLNQQILANLPYIKDGDKWIFESQALYIYIAHRANRADLLGSSNEEQVVVEQVKGVLYDLFKAFRSLIAIPEADYPAKKDEYFSNEVLWIIEKLNRFIEGKTWTAGNNLTYVDFFQFELEETFEAYKPGILNQFQNLRKHHDAFTQIPQIKAFLSSDRFIAKPFYPIKRWRWW</sequence>
<feature type="domain" description="GST C-terminal" evidence="10">
    <location>
        <begin position="119"/>
        <end position="240"/>
    </location>
</feature>
<dbReference type="SFLD" id="SFLDS00019">
    <property type="entry name" value="Glutathione_Transferase_(cytos"/>
    <property type="match status" value="1"/>
</dbReference>
<evidence type="ECO:0000259" key="10">
    <source>
        <dbReference type="PROSITE" id="PS50405"/>
    </source>
</evidence>
<evidence type="ECO:0000256" key="7">
    <source>
        <dbReference type="ARBA" id="ARBA00032759"/>
    </source>
</evidence>
<dbReference type="EC" id="2.5.1.18" evidence="5"/>
<keyword evidence="12" id="KW-1185">Reference proteome</keyword>
<evidence type="ECO:0000256" key="6">
    <source>
        <dbReference type="ARBA" id="ARBA00022679"/>
    </source>
</evidence>
<proteinExistence type="inferred from homology"/>
<dbReference type="PROSITE" id="PS50404">
    <property type="entry name" value="GST_NTER"/>
    <property type="match status" value="1"/>
</dbReference>
<dbReference type="AlphaFoldDB" id="A0A8S1RAA6"/>
<accession>A0A8S1RAA6</accession>
<protein>
    <recommendedName>
        <fullName evidence="5">glutathione transferase</fullName>
        <ecNumber evidence="5">2.5.1.18</ecNumber>
    </recommendedName>
    <alternativeName>
        <fullName evidence="7">GST class-pi</fullName>
    </alternativeName>
</protein>
<dbReference type="InterPro" id="IPR040079">
    <property type="entry name" value="Glutathione_S-Trfase"/>
</dbReference>
<dbReference type="OrthoDB" id="410118at2759"/>
<dbReference type="Pfam" id="PF02798">
    <property type="entry name" value="GST_N"/>
    <property type="match status" value="1"/>
</dbReference>
<evidence type="ECO:0000256" key="1">
    <source>
        <dbReference type="ARBA" id="ARBA00003701"/>
    </source>
</evidence>
<comment type="caution">
    <text evidence="11">The sequence shown here is derived from an EMBL/GenBank/DDBJ whole genome shotgun (WGS) entry which is preliminary data.</text>
</comment>
<evidence type="ECO:0000313" key="12">
    <source>
        <dbReference type="Proteomes" id="UP000692954"/>
    </source>
</evidence>
<comment type="function">
    <text evidence="1">Conjugation of reduced glutathione to a wide number of exogenous and endogenous hydrophobic electrophiles.</text>
</comment>
<evidence type="ECO:0000256" key="4">
    <source>
        <dbReference type="ARBA" id="ARBA00011738"/>
    </source>
</evidence>
<comment type="similarity">
    <text evidence="3">Belongs to the GST superfamily. Pi family.</text>
</comment>
<dbReference type="FunFam" id="1.20.1050.10:FF:000020">
    <property type="entry name" value="Glutathione S-transferase P 1"/>
    <property type="match status" value="1"/>
</dbReference>
<name>A0A8S1RAA6_9CILI</name>